<dbReference type="GeneID" id="5018338"/>
<gene>
    <name evidence="1" type="ORF">GSPATT00034634001</name>
</gene>
<reference evidence="1 2" key="1">
    <citation type="journal article" date="2006" name="Nature">
        <title>Global trends of whole-genome duplications revealed by the ciliate Paramecium tetraurelia.</title>
        <authorList>
            <consortium name="Genoscope"/>
            <person name="Aury J.-M."/>
            <person name="Jaillon O."/>
            <person name="Duret L."/>
            <person name="Noel B."/>
            <person name="Jubin C."/>
            <person name="Porcel B.M."/>
            <person name="Segurens B."/>
            <person name="Daubin V."/>
            <person name="Anthouard V."/>
            <person name="Aiach N."/>
            <person name="Arnaiz O."/>
            <person name="Billaut A."/>
            <person name="Beisson J."/>
            <person name="Blanc I."/>
            <person name="Bouhouche K."/>
            <person name="Camara F."/>
            <person name="Duharcourt S."/>
            <person name="Guigo R."/>
            <person name="Gogendeau D."/>
            <person name="Katinka M."/>
            <person name="Keller A.-M."/>
            <person name="Kissmehl R."/>
            <person name="Klotz C."/>
            <person name="Koll F."/>
            <person name="Le Moue A."/>
            <person name="Lepere C."/>
            <person name="Malinsky S."/>
            <person name="Nowacki M."/>
            <person name="Nowak J.K."/>
            <person name="Plattner H."/>
            <person name="Poulain J."/>
            <person name="Ruiz F."/>
            <person name="Serrano V."/>
            <person name="Zagulski M."/>
            <person name="Dessen P."/>
            <person name="Betermier M."/>
            <person name="Weissenbach J."/>
            <person name="Scarpelli C."/>
            <person name="Schachter V."/>
            <person name="Sperling L."/>
            <person name="Meyer E."/>
            <person name="Cohen J."/>
            <person name="Wincker P."/>
        </authorList>
    </citation>
    <scope>NUCLEOTIDE SEQUENCE [LARGE SCALE GENOMIC DNA]</scope>
    <source>
        <strain evidence="1 2">Stock d4-2</strain>
    </source>
</reference>
<dbReference type="Proteomes" id="UP000000600">
    <property type="component" value="Unassembled WGS sequence"/>
</dbReference>
<dbReference type="HOGENOM" id="CLU_2089497_0_0_1"/>
<dbReference type="EMBL" id="CT868036">
    <property type="protein sequence ID" value="CAK65156.1"/>
    <property type="molecule type" value="Genomic_DNA"/>
</dbReference>
<dbReference type="OrthoDB" id="10018097at2759"/>
<name>A0C2Y9_PARTE</name>
<dbReference type="KEGG" id="ptm:GSPATT00034634001"/>
<dbReference type="OMA" id="KTIQGMF"/>
<dbReference type="RefSeq" id="XP_001432553.1">
    <property type="nucleotide sequence ID" value="XM_001432516.1"/>
</dbReference>
<dbReference type="InParanoid" id="A0C2Y9"/>
<sequence length="117" mass="12575">MSYLLDKIHSATIYKRPKEGSLEVVDIVGHWGIVVVNDSGSYLVHNMPDTGTTATSISNLSNNWTPVAQLQVGPNKTIQGMFNSTGLVAYLPEGFVKYVSQGFCTGATGSMATYLSQ</sequence>
<protein>
    <submittedName>
        <fullName evidence="1">Uncharacterized protein</fullName>
    </submittedName>
</protein>
<evidence type="ECO:0000313" key="2">
    <source>
        <dbReference type="Proteomes" id="UP000000600"/>
    </source>
</evidence>
<accession>A0C2Y9</accession>
<dbReference type="AlphaFoldDB" id="A0C2Y9"/>
<evidence type="ECO:0000313" key="1">
    <source>
        <dbReference type="EMBL" id="CAK65156.1"/>
    </source>
</evidence>
<proteinExistence type="predicted"/>
<keyword evidence="2" id="KW-1185">Reference proteome</keyword>
<organism evidence="1 2">
    <name type="scientific">Paramecium tetraurelia</name>
    <dbReference type="NCBI Taxonomy" id="5888"/>
    <lineage>
        <taxon>Eukaryota</taxon>
        <taxon>Sar</taxon>
        <taxon>Alveolata</taxon>
        <taxon>Ciliophora</taxon>
        <taxon>Intramacronucleata</taxon>
        <taxon>Oligohymenophorea</taxon>
        <taxon>Peniculida</taxon>
        <taxon>Parameciidae</taxon>
        <taxon>Paramecium</taxon>
    </lineage>
</organism>